<feature type="region of interest" description="Disordered" evidence="1">
    <location>
        <begin position="239"/>
        <end position="259"/>
    </location>
</feature>
<reference evidence="2" key="1">
    <citation type="journal article" date="2020" name="New Phytol.">
        <title>Comparative genomics reveals dynamic genome evolution in host specialist ectomycorrhizal fungi.</title>
        <authorList>
            <person name="Lofgren L.A."/>
            <person name="Nguyen N.H."/>
            <person name="Vilgalys R."/>
            <person name="Ruytinx J."/>
            <person name="Liao H.L."/>
            <person name="Branco S."/>
            <person name="Kuo A."/>
            <person name="LaButti K."/>
            <person name="Lipzen A."/>
            <person name="Andreopoulos W."/>
            <person name="Pangilinan J."/>
            <person name="Riley R."/>
            <person name="Hundley H."/>
            <person name="Na H."/>
            <person name="Barry K."/>
            <person name="Grigoriev I.V."/>
            <person name="Stajich J.E."/>
            <person name="Kennedy P.G."/>
        </authorList>
    </citation>
    <scope>NUCLEOTIDE SEQUENCE</scope>
    <source>
        <strain evidence="2">FC203</strain>
    </source>
</reference>
<gene>
    <name evidence="2" type="ORF">F5891DRAFT_1283149</name>
</gene>
<dbReference type="GeneID" id="64664860"/>
<feature type="region of interest" description="Disordered" evidence="1">
    <location>
        <begin position="81"/>
        <end position="105"/>
    </location>
</feature>
<evidence type="ECO:0000256" key="1">
    <source>
        <dbReference type="SAM" id="MobiDB-lite"/>
    </source>
</evidence>
<dbReference type="Proteomes" id="UP001195769">
    <property type="component" value="Unassembled WGS sequence"/>
</dbReference>
<proteinExistence type="predicted"/>
<comment type="caution">
    <text evidence="2">The sequence shown here is derived from an EMBL/GenBank/DDBJ whole genome shotgun (WGS) entry which is preliminary data.</text>
</comment>
<evidence type="ECO:0000313" key="3">
    <source>
        <dbReference type="Proteomes" id="UP001195769"/>
    </source>
</evidence>
<organism evidence="2 3">
    <name type="scientific">Suillus fuscotomentosus</name>
    <dbReference type="NCBI Taxonomy" id="1912939"/>
    <lineage>
        <taxon>Eukaryota</taxon>
        <taxon>Fungi</taxon>
        <taxon>Dikarya</taxon>
        <taxon>Basidiomycota</taxon>
        <taxon>Agaricomycotina</taxon>
        <taxon>Agaricomycetes</taxon>
        <taxon>Agaricomycetidae</taxon>
        <taxon>Boletales</taxon>
        <taxon>Suillineae</taxon>
        <taxon>Suillaceae</taxon>
        <taxon>Suillus</taxon>
    </lineage>
</organism>
<accession>A0AAD4DPN0</accession>
<feature type="compositionally biased region" description="Basic and acidic residues" evidence="1">
    <location>
        <begin position="240"/>
        <end position="250"/>
    </location>
</feature>
<name>A0AAD4DPN0_9AGAM</name>
<dbReference type="AlphaFoldDB" id="A0AAD4DPN0"/>
<evidence type="ECO:0000313" key="2">
    <source>
        <dbReference type="EMBL" id="KAG1888004.1"/>
    </source>
</evidence>
<keyword evidence="3" id="KW-1185">Reference proteome</keyword>
<sequence>MSPPSPCLGTIASLQVHLMTKQRVYGILTPTSQLDHPSSMKTFCVTSEDTTVYTWDVHAILKEAGLEDLLSIGSNIVTAPEERREQEQTAPQDDDSVIQHTPRSSLSDRSFLEIDATRCPGQFDDIGELPPMFFHGMEAPQSSPMDGAHPHSSANAFLARLFSLLRRFRPVNDETSELPQPSRPLAVHLRALLARLSLLIHHFSPENDAPNDLQRPSTSSRLDPHVLLARLSSLFPRSRLNTDEEAEHRPTMPSSSSPDGRLISWLSSLFHSQPHQRSRTSSHSDSKFTSRWKACQPAFLTLPLLTPHQRRSRTSSHNDFEFTFRCEARQPAVFTLPLSTPHQ</sequence>
<dbReference type="RefSeq" id="XP_041217080.1">
    <property type="nucleotide sequence ID" value="XM_041370562.1"/>
</dbReference>
<dbReference type="EMBL" id="JABBWK010000186">
    <property type="protein sequence ID" value="KAG1888004.1"/>
    <property type="molecule type" value="Genomic_DNA"/>
</dbReference>
<protein>
    <submittedName>
        <fullName evidence="2">Uncharacterized protein</fullName>
    </submittedName>
</protein>